<dbReference type="AlphaFoldDB" id="A0AAE1B7Z7"/>
<organism evidence="1 2">
    <name type="scientific">Elysia crispata</name>
    <name type="common">lettuce slug</name>
    <dbReference type="NCBI Taxonomy" id="231223"/>
    <lineage>
        <taxon>Eukaryota</taxon>
        <taxon>Metazoa</taxon>
        <taxon>Spiralia</taxon>
        <taxon>Lophotrochozoa</taxon>
        <taxon>Mollusca</taxon>
        <taxon>Gastropoda</taxon>
        <taxon>Heterobranchia</taxon>
        <taxon>Euthyneura</taxon>
        <taxon>Panpulmonata</taxon>
        <taxon>Sacoglossa</taxon>
        <taxon>Placobranchoidea</taxon>
        <taxon>Plakobranchidae</taxon>
        <taxon>Elysia</taxon>
    </lineage>
</organism>
<evidence type="ECO:0000313" key="2">
    <source>
        <dbReference type="Proteomes" id="UP001283361"/>
    </source>
</evidence>
<comment type="caution">
    <text evidence="1">The sequence shown here is derived from an EMBL/GenBank/DDBJ whole genome shotgun (WGS) entry which is preliminary data.</text>
</comment>
<reference evidence="1" key="1">
    <citation type="journal article" date="2023" name="G3 (Bethesda)">
        <title>A reference genome for the long-term kleptoplast-retaining sea slug Elysia crispata morphotype clarki.</title>
        <authorList>
            <person name="Eastman K.E."/>
            <person name="Pendleton A.L."/>
            <person name="Shaikh M.A."/>
            <person name="Suttiyut T."/>
            <person name="Ogas R."/>
            <person name="Tomko P."/>
            <person name="Gavelis G."/>
            <person name="Widhalm J.R."/>
            <person name="Wisecaver J.H."/>
        </authorList>
    </citation>
    <scope>NUCLEOTIDE SEQUENCE</scope>
    <source>
        <strain evidence="1">ECLA1</strain>
    </source>
</reference>
<protein>
    <submittedName>
        <fullName evidence="1">Uncharacterized protein</fullName>
    </submittedName>
</protein>
<name>A0AAE1B7Z7_9GAST</name>
<proteinExistence type="predicted"/>
<keyword evidence="2" id="KW-1185">Reference proteome</keyword>
<evidence type="ECO:0000313" key="1">
    <source>
        <dbReference type="EMBL" id="KAK3801275.1"/>
    </source>
</evidence>
<gene>
    <name evidence="1" type="ORF">RRG08_067078</name>
</gene>
<sequence>MLGASLLLEYGKTHSPRITDRTASQANLIALEQSKVRNTRRSLAARGLRGANQLASDRTLAPRLVMAGHVGREVA</sequence>
<accession>A0AAE1B7Z7</accession>
<dbReference type="EMBL" id="JAWDGP010000342">
    <property type="protein sequence ID" value="KAK3801275.1"/>
    <property type="molecule type" value="Genomic_DNA"/>
</dbReference>
<dbReference type="Proteomes" id="UP001283361">
    <property type="component" value="Unassembled WGS sequence"/>
</dbReference>